<gene>
    <name evidence="2" type="primary">ycbQ</name>
    <name evidence="2" type="ORF">NCTC8500_03536</name>
</gene>
<accession>A0A377DUD7</accession>
<sequence length="53" mass="5430">MKKSVLTAFITVVCATSSVMAADDNAITDGSVTFNGKVIAPACTLVAATKIPW</sequence>
<feature type="signal peptide" evidence="1">
    <location>
        <begin position="1"/>
        <end position="21"/>
    </location>
</feature>
<dbReference type="Proteomes" id="UP000254429">
    <property type="component" value="Unassembled WGS sequence"/>
</dbReference>
<dbReference type="AlphaFoldDB" id="A0A377DUD7"/>
<keyword evidence="1" id="KW-0732">Signal</keyword>
<organism evidence="2 3">
    <name type="scientific">Escherichia coli</name>
    <dbReference type="NCBI Taxonomy" id="562"/>
    <lineage>
        <taxon>Bacteria</taxon>
        <taxon>Pseudomonadati</taxon>
        <taxon>Pseudomonadota</taxon>
        <taxon>Gammaproteobacteria</taxon>
        <taxon>Enterobacterales</taxon>
        <taxon>Enterobacteriaceae</taxon>
        <taxon>Escherichia</taxon>
    </lineage>
</organism>
<reference evidence="2 3" key="1">
    <citation type="submission" date="2018-06" db="EMBL/GenBank/DDBJ databases">
        <authorList>
            <consortium name="Pathogen Informatics"/>
            <person name="Doyle S."/>
        </authorList>
    </citation>
    <scope>NUCLEOTIDE SEQUENCE [LARGE SCALE GENOMIC DNA]</scope>
    <source>
        <strain evidence="2 3">NCTC8500</strain>
    </source>
</reference>
<evidence type="ECO:0000313" key="2">
    <source>
        <dbReference type="EMBL" id="STM39715.1"/>
    </source>
</evidence>
<evidence type="ECO:0000313" key="3">
    <source>
        <dbReference type="Proteomes" id="UP000254429"/>
    </source>
</evidence>
<feature type="chain" id="PRO_5016690669" evidence="1">
    <location>
        <begin position="22"/>
        <end position="53"/>
    </location>
</feature>
<dbReference type="EMBL" id="UGFG01000001">
    <property type="protein sequence ID" value="STM39715.1"/>
    <property type="molecule type" value="Genomic_DNA"/>
</dbReference>
<proteinExistence type="predicted"/>
<protein>
    <submittedName>
        <fullName evidence="2">Fimbrial-like protein</fullName>
    </submittedName>
</protein>
<name>A0A377DUD7_ECOLX</name>
<evidence type="ECO:0000256" key="1">
    <source>
        <dbReference type="SAM" id="SignalP"/>
    </source>
</evidence>